<evidence type="ECO:0000259" key="4">
    <source>
        <dbReference type="Pfam" id="PF00501"/>
    </source>
</evidence>
<evidence type="ECO:0000313" key="6">
    <source>
        <dbReference type="EMBL" id="GGL65980.1"/>
    </source>
</evidence>
<evidence type="ECO:0000256" key="3">
    <source>
        <dbReference type="SAM" id="MobiDB-lite"/>
    </source>
</evidence>
<dbReference type="Gene3D" id="3.40.50.12780">
    <property type="entry name" value="N-terminal domain of ligase-like"/>
    <property type="match status" value="1"/>
</dbReference>
<dbReference type="RefSeq" id="WP_166753359.1">
    <property type="nucleotide sequence ID" value="NZ_BAABJU010000007.1"/>
</dbReference>
<name>A0A846LDA2_9ACTN</name>
<comment type="caution">
    <text evidence="7">The sequence shown here is derived from an EMBL/GenBank/DDBJ whole genome shotgun (WGS) entry which is preliminary data.</text>
</comment>
<feature type="domain" description="AMP-binding enzyme C-terminal" evidence="5">
    <location>
        <begin position="494"/>
        <end position="572"/>
    </location>
</feature>
<organism evidence="7 8">
    <name type="scientific">Modestobacter marinus</name>
    <dbReference type="NCBI Taxonomy" id="477641"/>
    <lineage>
        <taxon>Bacteria</taxon>
        <taxon>Bacillati</taxon>
        <taxon>Actinomycetota</taxon>
        <taxon>Actinomycetes</taxon>
        <taxon>Geodermatophilales</taxon>
        <taxon>Geodermatophilaceae</taxon>
        <taxon>Modestobacter</taxon>
    </lineage>
</organism>
<evidence type="ECO:0000313" key="7">
    <source>
        <dbReference type="EMBL" id="NIH65637.1"/>
    </source>
</evidence>
<feature type="compositionally biased region" description="Low complexity" evidence="3">
    <location>
        <begin position="586"/>
        <end position="602"/>
    </location>
</feature>
<accession>A0A846LDA2</accession>
<evidence type="ECO:0000256" key="1">
    <source>
        <dbReference type="ARBA" id="ARBA00006432"/>
    </source>
</evidence>
<keyword evidence="9" id="KW-1185">Reference proteome</keyword>
<dbReference type="Pfam" id="PF13193">
    <property type="entry name" value="AMP-binding_C"/>
    <property type="match status" value="1"/>
</dbReference>
<evidence type="ECO:0000259" key="5">
    <source>
        <dbReference type="Pfam" id="PF13193"/>
    </source>
</evidence>
<dbReference type="AlphaFoldDB" id="A0A846LDA2"/>
<dbReference type="Pfam" id="PF00501">
    <property type="entry name" value="AMP-binding"/>
    <property type="match status" value="1"/>
</dbReference>
<feature type="domain" description="AMP-dependent synthetase/ligase" evidence="4">
    <location>
        <begin position="42"/>
        <end position="442"/>
    </location>
</feature>
<dbReference type="EMBL" id="JAAMPA010000001">
    <property type="protein sequence ID" value="NIH65637.1"/>
    <property type="molecule type" value="Genomic_DNA"/>
</dbReference>
<dbReference type="InterPro" id="IPR025110">
    <property type="entry name" value="AMP-bd_C"/>
</dbReference>
<comment type="similarity">
    <text evidence="1">Belongs to the ATP-dependent AMP-binding enzyme family.</text>
</comment>
<evidence type="ECO:0000313" key="9">
    <source>
        <dbReference type="Proteomes" id="UP000648663"/>
    </source>
</evidence>
<dbReference type="PANTHER" id="PTHR24096">
    <property type="entry name" value="LONG-CHAIN-FATTY-ACID--COA LIGASE"/>
    <property type="match status" value="1"/>
</dbReference>
<proteinExistence type="inferred from homology"/>
<feature type="region of interest" description="Disordered" evidence="3">
    <location>
        <begin position="1"/>
        <end position="28"/>
    </location>
</feature>
<reference evidence="7 8" key="3">
    <citation type="submission" date="2020-02" db="EMBL/GenBank/DDBJ databases">
        <title>Sequencing the genomes of 1000 actinobacteria strains.</title>
        <authorList>
            <person name="Klenk H.-P."/>
        </authorList>
    </citation>
    <scope>NUCLEOTIDE SEQUENCE [LARGE SCALE GENOMIC DNA]</scope>
    <source>
        <strain evidence="7 8">DSM 45201</strain>
    </source>
</reference>
<reference evidence="6" key="1">
    <citation type="journal article" date="2014" name="Int. J. Syst. Evol. Microbiol.">
        <title>Complete genome of a new Firmicutes species belonging to the dominant human colonic microbiota ('Ruminococcus bicirculans') reveals two chromosomes and a selective capacity to utilize plant glucans.</title>
        <authorList>
            <consortium name="NISC Comparative Sequencing Program"/>
            <person name="Wegmann U."/>
            <person name="Louis P."/>
            <person name="Goesmann A."/>
            <person name="Henrissat B."/>
            <person name="Duncan S.H."/>
            <person name="Flint H.J."/>
        </authorList>
    </citation>
    <scope>NUCLEOTIDE SEQUENCE</scope>
    <source>
        <strain evidence="6">CGMCC 4.5581</strain>
    </source>
</reference>
<dbReference type="EC" id="6.2.1.3" evidence="7"/>
<dbReference type="GO" id="GO:0004467">
    <property type="term" value="F:long-chain fatty acid-CoA ligase activity"/>
    <property type="evidence" value="ECO:0007669"/>
    <property type="project" value="UniProtKB-EC"/>
</dbReference>
<dbReference type="InterPro" id="IPR045851">
    <property type="entry name" value="AMP-bd_C_sf"/>
</dbReference>
<evidence type="ECO:0000256" key="2">
    <source>
        <dbReference type="ARBA" id="ARBA00022598"/>
    </source>
</evidence>
<reference evidence="9" key="2">
    <citation type="journal article" date="2019" name="Int. J. Syst. Evol. Microbiol.">
        <title>The Global Catalogue of Microorganisms (GCM) 10K type strain sequencing project: providing services to taxonomists for standard genome sequencing and annotation.</title>
        <authorList>
            <consortium name="The Broad Institute Genomics Platform"/>
            <consortium name="The Broad Institute Genome Sequencing Center for Infectious Disease"/>
            <person name="Wu L."/>
            <person name="Ma J."/>
        </authorList>
    </citation>
    <scope>NUCLEOTIDE SEQUENCE [LARGE SCALE GENOMIC DNA]</scope>
    <source>
        <strain evidence="9">CGMCC 4.5581</strain>
    </source>
</reference>
<feature type="compositionally biased region" description="Low complexity" evidence="3">
    <location>
        <begin position="1"/>
        <end position="17"/>
    </location>
</feature>
<dbReference type="Proteomes" id="UP000552836">
    <property type="component" value="Unassembled WGS sequence"/>
</dbReference>
<dbReference type="InterPro" id="IPR042099">
    <property type="entry name" value="ANL_N_sf"/>
</dbReference>
<dbReference type="Proteomes" id="UP000648663">
    <property type="component" value="Unassembled WGS sequence"/>
</dbReference>
<dbReference type="InterPro" id="IPR020845">
    <property type="entry name" value="AMP-binding_CS"/>
</dbReference>
<dbReference type="EMBL" id="BMMI01000004">
    <property type="protein sequence ID" value="GGL65980.1"/>
    <property type="molecule type" value="Genomic_DNA"/>
</dbReference>
<reference evidence="6" key="4">
    <citation type="submission" date="2024-05" db="EMBL/GenBank/DDBJ databases">
        <authorList>
            <person name="Sun Q."/>
            <person name="Zhou Y."/>
        </authorList>
    </citation>
    <scope>NUCLEOTIDE SEQUENCE</scope>
    <source>
        <strain evidence="6">CGMCC 4.5581</strain>
    </source>
</reference>
<gene>
    <name evidence="6" type="primary">fadD</name>
    <name evidence="7" type="ORF">FB380_000083</name>
    <name evidence="6" type="ORF">GCM10011589_22730</name>
</gene>
<feature type="region of interest" description="Disordered" evidence="3">
    <location>
        <begin position="581"/>
        <end position="602"/>
    </location>
</feature>
<dbReference type="InterPro" id="IPR000873">
    <property type="entry name" value="AMP-dep_synth/lig_dom"/>
</dbReference>
<dbReference type="SUPFAM" id="SSF56801">
    <property type="entry name" value="Acetyl-CoA synthetase-like"/>
    <property type="match status" value="1"/>
</dbReference>
<protein>
    <submittedName>
        <fullName evidence="7">Long-chain acyl-CoA synthetase</fullName>
        <ecNumber evidence="7">6.2.1.3</ecNumber>
    </submittedName>
</protein>
<sequence length="602" mass="62351">MTTTQATSTPAPTGPSAERSPWPPGLPRSLEYPDVPVGSVLRAAVRRWGDRTAFVHHDVALSFTELGRRAHAVAAGLAARGIGRGDVVAVHLPNCLQYPAVYYGVLLAGATFSPTNPLLPPAGLAHQLADAGARALVTWEPVLPVVRLALPGTGVETVVVTGPQQVADPTAAVDLADLPGAVSLADLLAADPADAHRDADLDPAADLAHLAYTGGTTGVSKGVELPHRAVVTNVLQSACFTTGSVPALDAEGDVTLDQFSDPAEHPTRLGTATIINLTPWFHAMGVIGYLNGQVLSGSTVVVHDRFDPVQYLADAVRYRVTSIGGAPPVFVALLQVPGIAEADLSSVRGFSSGAAPLPVPLIERMAALVPGVVIAEGYGLTEVTMMATGNPPHTSGIRKAGTVGVPLPDTEISIRPLGGGDPLPAGERGEVCIRGPQLMRGYAGRPDATAESIDPDGWFHTGDVGVLDADGYLAIVDRTKDMLLYKGYNVFPRELEEILFGVPGVAAAAVVGRPDPEAGELPVAYVVRRADDAGAALTAESLRAVVDEQVTPYKRLRDVVFVDALPVSPAGKVLKRELTARERAAGGRAPDGARTGGTATTS</sequence>
<dbReference type="PROSITE" id="PS00455">
    <property type="entry name" value="AMP_BINDING"/>
    <property type="match status" value="1"/>
</dbReference>
<evidence type="ECO:0000313" key="8">
    <source>
        <dbReference type="Proteomes" id="UP000552836"/>
    </source>
</evidence>
<dbReference type="PANTHER" id="PTHR24096:SF149">
    <property type="entry name" value="AMP-BINDING DOMAIN-CONTAINING PROTEIN-RELATED"/>
    <property type="match status" value="1"/>
</dbReference>
<keyword evidence="2 7" id="KW-0436">Ligase</keyword>
<dbReference type="Gene3D" id="3.30.300.30">
    <property type="match status" value="1"/>
</dbReference>